<comment type="similarity">
    <text evidence="8 9">Belongs to the adenylate kinase family.</text>
</comment>
<feature type="region of interest" description="LID" evidence="8">
    <location>
        <begin position="126"/>
        <end position="163"/>
    </location>
</feature>
<gene>
    <name evidence="8 12" type="primary">adk</name>
    <name evidence="12" type="ORF">OXPF_01820</name>
</gene>
<comment type="catalytic activity">
    <reaction evidence="8 10">
        <text>AMP + ATP = 2 ADP</text>
        <dbReference type="Rhea" id="RHEA:12973"/>
        <dbReference type="ChEBI" id="CHEBI:30616"/>
        <dbReference type="ChEBI" id="CHEBI:456215"/>
        <dbReference type="ChEBI" id="CHEBI:456216"/>
        <dbReference type="EC" id="2.7.4.3"/>
    </reaction>
</comment>
<name>A0A0N8NTX8_9CLOT</name>
<protein>
    <recommendedName>
        <fullName evidence="8 10">Adenylate kinase</fullName>
        <shortName evidence="8">AK</shortName>
        <ecNumber evidence="8 10">2.7.4.3</ecNumber>
    </recommendedName>
    <alternativeName>
        <fullName evidence="8">ATP-AMP transphosphorylase</fullName>
    </alternativeName>
    <alternativeName>
        <fullName evidence="8">ATP:AMP phosphotransferase</fullName>
    </alternativeName>
    <alternativeName>
        <fullName evidence="8">Adenylate monophosphate kinase</fullName>
    </alternativeName>
</protein>
<dbReference type="HAMAP" id="MF_00235">
    <property type="entry name" value="Adenylate_kinase_Adk"/>
    <property type="match status" value="1"/>
</dbReference>
<evidence type="ECO:0000313" key="13">
    <source>
        <dbReference type="Proteomes" id="UP000050326"/>
    </source>
</evidence>
<keyword evidence="3 8" id="KW-0545">Nucleotide biosynthesis</keyword>
<dbReference type="EMBL" id="LKET01000014">
    <property type="protein sequence ID" value="KPU46072.1"/>
    <property type="molecule type" value="Genomic_DNA"/>
</dbReference>
<dbReference type="InterPro" id="IPR033690">
    <property type="entry name" value="Adenylat_kinase_CS"/>
</dbReference>
<comment type="function">
    <text evidence="8">Catalyzes the reversible transfer of the terminal phosphate group between ATP and AMP. Plays an important role in cellular energy homeostasis and in adenine nucleotide metabolism.</text>
</comment>
<dbReference type="Pfam" id="PF05191">
    <property type="entry name" value="ADK_lid"/>
    <property type="match status" value="1"/>
</dbReference>
<keyword evidence="8" id="KW-0963">Cytoplasm</keyword>
<keyword evidence="13" id="KW-1185">Reference proteome</keyword>
<keyword evidence="7 8" id="KW-0067">ATP-binding</keyword>
<feature type="binding site" evidence="8">
    <location>
        <position position="171"/>
    </location>
    <ligand>
        <name>AMP</name>
        <dbReference type="ChEBI" id="CHEBI:456215"/>
    </ligand>
</feature>
<comment type="pathway">
    <text evidence="8">Purine metabolism; AMP biosynthesis via salvage pathway; AMP from ADP: step 1/1.</text>
</comment>
<dbReference type="GO" id="GO:0044209">
    <property type="term" value="P:AMP salvage"/>
    <property type="evidence" value="ECO:0007669"/>
    <property type="project" value="UniProtKB-UniRule"/>
</dbReference>
<dbReference type="NCBIfam" id="NF011100">
    <property type="entry name" value="PRK14527.1"/>
    <property type="match status" value="1"/>
</dbReference>
<dbReference type="NCBIfam" id="NF001380">
    <property type="entry name" value="PRK00279.1-2"/>
    <property type="match status" value="1"/>
</dbReference>
<accession>A0A0N8NTX8</accession>
<dbReference type="InterPro" id="IPR000850">
    <property type="entry name" value="Adenylat/UMP-CMP_kin"/>
</dbReference>
<dbReference type="PATRIC" id="fig|36849.3.peg.203"/>
<dbReference type="GO" id="GO:0005524">
    <property type="term" value="F:ATP binding"/>
    <property type="evidence" value="ECO:0007669"/>
    <property type="project" value="UniProtKB-UniRule"/>
</dbReference>
<reference evidence="12 13" key="1">
    <citation type="submission" date="2015-09" db="EMBL/GenBank/DDBJ databases">
        <title>Genome sequence of Oxobacter pfennigii DSM 3222.</title>
        <authorList>
            <person name="Poehlein A."/>
            <person name="Bengelsdorf F.R."/>
            <person name="Schiel-Bengelsdorf B."/>
            <person name="Duerre P."/>
            <person name="Daniel R."/>
        </authorList>
    </citation>
    <scope>NUCLEOTIDE SEQUENCE [LARGE SCALE GENOMIC DNA]</scope>
    <source>
        <strain evidence="12 13">DSM 3222</strain>
    </source>
</reference>
<feature type="binding site" evidence="8">
    <location>
        <begin position="57"/>
        <end position="59"/>
    </location>
    <ligand>
        <name>AMP</name>
        <dbReference type="ChEBI" id="CHEBI:456215"/>
    </ligand>
</feature>
<dbReference type="AlphaFoldDB" id="A0A0N8NTX8"/>
<dbReference type="STRING" id="36849.OXPF_01820"/>
<feature type="region of interest" description="NMP" evidence="8">
    <location>
        <begin position="30"/>
        <end position="59"/>
    </location>
</feature>
<dbReference type="UniPathway" id="UPA00588">
    <property type="reaction ID" value="UER00649"/>
</dbReference>
<feature type="domain" description="Adenylate kinase active site lid" evidence="11">
    <location>
        <begin position="127"/>
        <end position="162"/>
    </location>
</feature>
<evidence type="ECO:0000256" key="7">
    <source>
        <dbReference type="ARBA" id="ARBA00022840"/>
    </source>
</evidence>
<dbReference type="PROSITE" id="PS00113">
    <property type="entry name" value="ADENYLATE_KINASE"/>
    <property type="match status" value="1"/>
</dbReference>
<comment type="subcellular location">
    <subcellularLocation>
        <location evidence="8 10">Cytoplasm</location>
    </subcellularLocation>
</comment>
<dbReference type="GO" id="GO:0004017">
    <property type="term" value="F:AMP kinase activity"/>
    <property type="evidence" value="ECO:0007669"/>
    <property type="project" value="UniProtKB-UniRule"/>
</dbReference>
<evidence type="ECO:0000256" key="9">
    <source>
        <dbReference type="RuleBase" id="RU003330"/>
    </source>
</evidence>
<dbReference type="OrthoDB" id="9805030at2"/>
<evidence type="ECO:0000256" key="8">
    <source>
        <dbReference type="HAMAP-Rule" id="MF_00235"/>
    </source>
</evidence>
<dbReference type="PRINTS" id="PR00094">
    <property type="entry name" value="ADENYLTKNASE"/>
</dbReference>
<dbReference type="Proteomes" id="UP000050326">
    <property type="component" value="Unassembled WGS sequence"/>
</dbReference>
<dbReference type="InterPro" id="IPR027417">
    <property type="entry name" value="P-loop_NTPase"/>
</dbReference>
<dbReference type="EC" id="2.7.4.3" evidence="8 10"/>
<dbReference type="GO" id="GO:0008270">
    <property type="term" value="F:zinc ion binding"/>
    <property type="evidence" value="ECO:0007669"/>
    <property type="project" value="UniProtKB-UniRule"/>
</dbReference>
<dbReference type="GO" id="GO:0005737">
    <property type="term" value="C:cytoplasm"/>
    <property type="evidence" value="ECO:0007669"/>
    <property type="project" value="UniProtKB-SubCell"/>
</dbReference>
<feature type="binding site" evidence="8">
    <location>
        <position position="127"/>
    </location>
    <ligand>
        <name>ATP</name>
        <dbReference type="ChEBI" id="CHEBI:30616"/>
    </ligand>
</feature>
<feature type="binding site" evidence="8">
    <location>
        <position position="160"/>
    </location>
    <ligand>
        <name>AMP</name>
        <dbReference type="ChEBI" id="CHEBI:456215"/>
    </ligand>
</feature>
<dbReference type="PANTHER" id="PTHR23359">
    <property type="entry name" value="NUCLEOTIDE KINASE"/>
    <property type="match status" value="1"/>
</dbReference>
<dbReference type="CDD" id="cd01428">
    <property type="entry name" value="ADK"/>
    <property type="match status" value="1"/>
</dbReference>
<feature type="binding site" evidence="8">
    <location>
        <position position="31"/>
    </location>
    <ligand>
        <name>AMP</name>
        <dbReference type="ChEBI" id="CHEBI:456215"/>
    </ligand>
</feature>
<keyword evidence="4 8" id="KW-0547">Nucleotide-binding</keyword>
<dbReference type="InterPro" id="IPR007862">
    <property type="entry name" value="Adenylate_kinase_lid-dom"/>
</dbReference>
<keyword evidence="2 8" id="KW-0479">Metal-binding</keyword>
<dbReference type="Gene3D" id="3.40.50.300">
    <property type="entry name" value="P-loop containing nucleotide triphosphate hydrolases"/>
    <property type="match status" value="1"/>
</dbReference>
<keyword evidence="1 8" id="KW-0808">Transferase</keyword>
<dbReference type="NCBIfam" id="TIGR01351">
    <property type="entry name" value="adk"/>
    <property type="match status" value="1"/>
</dbReference>
<feature type="binding site" evidence="8">
    <location>
        <begin position="10"/>
        <end position="15"/>
    </location>
    <ligand>
        <name>ATP</name>
        <dbReference type="ChEBI" id="CHEBI:30616"/>
    </ligand>
</feature>
<evidence type="ECO:0000256" key="2">
    <source>
        <dbReference type="ARBA" id="ARBA00022723"/>
    </source>
</evidence>
<feature type="binding site" evidence="8">
    <location>
        <begin position="85"/>
        <end position="88"/>
    </location>
    <ligand>
        <name>AMP</name>
        <dbReference type="ChEBI" id="CHEBI:456215"/>
    </ligand>
</feature>
<evidence type="ECO:0000256" key="4">
    <source>
        <dbReference type="ARBA" id="ARBA00022741"/>
    </source>
</evidence>
<evidence type="ECO:0000256" key="10">
    <source>
        <dbReference type="RuleBase" id="RU003331"/>
    </source>
</evidence>
<evidence type="ECO:0000256" key="5">
    <source>
        <dbReference type="ARBA" id="ARBA00022777"/>
    </source>
</evidence>
<dbReference type="Pfam" id="PF00406">
    <property type="entry name" value="ADK"/>
    <property type="match status" value="1"/>
</dbReference>
<feature type="binding site" evidence="8">
    <location>
        <position position="153"/>
    </location>
    <ligand>
        <name>Zn(2+)</name>
        <dbReference type="ChEBI" id="CHEBI:29105"/>
        <note>structural</note>
    </ligand>
</feature>
<organism evidence="12 13">
    <name type="scientific">Oxobacter pfennigii</name>
    <dbReference type="NCBI Taxonomy" id="36849"/>
    <lineage>
        <taxon>Bacteria</taxon>
        <taxon>Bacillati</taxon>
        <taxon>Bacillota</taxon>
        <taxon>Clostridia</taxon>
        <taxon>Eubacteriales</taxon>
        <taxon>Clostridiaceae</taxon>
        <taxon>Oxobacter</taxon>
    </lineage>
</organism>
<proteinExistence type="inferred from homology"/>
<keyword evidence="6 8" id="KW-0862">Zinc</keyword>
<dbReference type="InterPro" id="IPR006259">
    <property type="entry name" value="Adenyl_kin_sub"/>
</dbReference>
<dbReference type="RefSeq" id="WP_054873338.1">
    <property type="nucleotide sequence ID" value="NZ_LKET01000014.1"/>
</dbReference>
<feature type="binding site" evidence="8">
    <location>
        <position position="36"/>
    </location>
    <ligand>
        <name>AMP</name>
        <dbReference type="ChEBI" id="CHEBI:456215"/>
    </ligand>
</feature>
<feature type="binding site" evidence="8">
    <location>
        <position position="199"/>
    </location>
    <ligand>
        <name>ATP</name>
        <dbReference type="ChEBI" id="CHEBI:30616"/>
    </ligand>
</feature>
<feature type="binding site" evidence="8">
    <location>
        <position position="150"/>
    </location>
    <ligand>
        <name>Zn(2+)</name>
        <dbReference type="ChEBI" id="CHEBI:29105"/>
        <note>structural</note>
    </ligand>
</feature>
<comment type="subunit">
    <text evidence="8 10">Monomer.</text>
</comment>
<feature type="binding site" evidence="8">
    <location>
        <position position="130"/>
    </location>
    <ligand>
        <name>Zn(2+)</name>
        <dbReference type="ChEBI" id="CHEBI:29105"/>
        <note>structural</note>
    </ligand>
</feature>
<feature type="binding site" evidence="8">
    <location>
        <position position="92"/>
    </location>
    <ligand>
        <name>AMP</name>
        <dbReference type="ChEBI" id="CHEBI:456215"/>
    </ligand>
</feature>
<dbReference type="SUPFAM" id="SSF52540">
    <property type="entry name" value="P-loop containing nucleoside triphosphate hydrolases"/>
    <property type="match status" value="1"/>
</dbReference>
<evidence type="ECO:0000259" key="11">
    <source>
        <dbReference type="Pfam" id="PF05191"/>
    </source>
</evidence>
<feature type="binding site" evidence="8">
    <location>
        <begin position="136"/>
        <end position="137"/>
    </location>
    <ligand>
        <name>ATP</name>
        <dbReference type="ChEBI" id="CHEBI:30616"/>
    </ligand>
</feature>
<dbReference type="FunFam" id="3.40.50.300:FF:000106">
    <property type="entry name" value="Adenylate kinase mitochondrial"/>
    <property type="match status" value="1"/>
</dbReference>
<evidence type="ECO:0000313" key="12">
    <source>
        <dbReference type="EMBL" id="KPU46072.1"/>
    </source>
</evidence>
<comment type="caution">
    <text evidence="12">The sequence shown here is derived from an EMBL/GenBank/DDBJ whole genome shotgun (WGS) entry which is preliminary data.</text>
</comment>
<comment type="domain">
    <text evidence="8">Consists of three domains, a large central CORE domain and two small peripheral domains, NMPbind and LID, which undergo movements during catalysis. The LID domain closes over the site of phosphoryl transfer upon ATP binding. Assembling and dissambling the active center during each catalytic cycle provides an effective means to prevent ATP hydrolysis. Some bacteria have evolved a zinc-coordinating structure that stabilizes the LID domain.</text>
</comment>
<evidence type="ECO:0000256" key="3">
    <source>
        <dbReference type="ARBA" id="ARBA00022727"/>
    </source>
</evidence>
<evidence type="ECO:0000256" key="1">
    <source>
        <dbReference type="ARBA" id="ARBA00022679"/>
    </source>
</evidence>
<evidence type="ECO:0000256" key="6">
    <source>
        <dbReference type="ARBA" id="ARBA00022833"/>
    </source>
</evidence>
<sequence length="216" mass="24325">MRIILLGAPGSGKGTQAARIQQKYNIPHISTGDIFRSNIQRQTEIGMEAKKYMDQGLLVPDELTLRIVESRLMEDDCQIGFMLDGFPRTTVQAEALDKRLNELGKSLNVVISLDVNDDTIIKRITGRQVCKSCGEVFNLYFKNPAEAGKCDKCGGELYTRADDTEETVAKRLKVYGEQTYPLIDFYSKKGNLVKINGEQEEEQVFYDITQTLNSII</sequence>
<dbReference type="NCBIfam" id="NF001381">
    <property type="entry name" value="PRK00279.1-3"/>
    <property type="match status" value="1"/>
</dbReference>
<feature type="binding site" evidence="8">
    <location>
        <position position="133"/>
    </location>
    <ligand>
        <name>Zn(2+)</name>
        <dbReference type="ChEBI" id="CHEBI:29105"/>
        <note>structural</note>
    </ligand>
</feature>
<keyword evidence="5 8" id="KW-0418">Kinase</keyword>